<dbReference type="GO" id="GO:0015074">
    <property type="term" value="P:DNA integration"/>
    <property type="evidence" value="ECO:0007669"/>
    <property type="project" value="InterPro"/>
</dbReference>
<feature type="domain" description="Integrase catalytic" evidence="1">
    <location>
        <begin position="223"/>
        <end position="383"/>
    </location>
</feature>
<dbReference type="InterPro" id="IPR012337">
    <property type="entry name" value="RNaseH-like_sf"/>
</dbReference>
<dbReference type="PANTHER" id="PTHR37984:SF5">
    <property type="entry name" value="PROTEIN NYNRIN-LIKE"/>
    <property type="match status" value="1"/>
</dbReference>
<dbReference type="Proteomes" id="UP000237271">
    <property type="component" value="Unassembled WGS sequence"/>
</dbReference>
<dbReference type="EMBL" id="NCKW01003983">
    <property type="protein sequence ID" value="POM75203.1"/>
    <property type="molecule type" value="Genomic_DNA"/>
</dbReference>
<accession>A0A2P4YBL2</accession>
<comment type="caution">
    <text evidence="2">The sequence shown here is derived from an EMBL/GenBank/DDBJ whole genome shotgun (WGS) entry which is preliminary data.</text>
</comment>
<sequence>TRHSVLKWVIKSKTADGHLVPWGVALSQYDLETRKVHRDEDGLAAILGASITPREHLDKIAESLIPTKGRVKAPPVISIEMLEADYTGVVLSFDGAAKTSTRIGSCGCVLWQLHEWKVIDARGYILDGVTVNDAEYFGLLRGLAMARDRGIQDLVVVHQERDQYLSDIIAFLKDELERFSPKRLKKIAKVADLFALDIRGVLYRLARGKGSPPNAGLSPGNIEPTRPFEAVSMDFVTHLPESVRGNTFLLLFQDMFSGYVMCKPMASTTAQDVAEAYEESVFRRIGASSVIRHDQDPRFMSEVFARFRDLIGSKQRATLAYRPQANGQQERSVQTVIRSVKAYVAEADQSDWDEHAERLMFALNTSFDATRLDTPFYLVHGWDAQGTVSAMLGPRPSTLPERTAYEWRRKFQRDYSYALACAEELQRKAKRSRSEEQTRKWRELSDRLKAGFEKGDAVWLYIPKVQPGLSRKLAHLWHGPFRIEDVRDDIRVKLKVEDSGYRVNPWVHICRLKQRAIFPRRPKVEVEVEDDDDLTWHYYLTIVGSQTMRTTKYLVKWKGYADPEWIPVSQLSCGALLYESNKGASAKARFQAMQAGEDHPRA</sequence>
<reference evidence="2 3" key="1">
    <citation type="journal article" date="2017" name="Genome Biol. Evol.">
        <title>Phytophthora megakarya and P. palmivora, closely related causal agents of cacao black pod rot, underwent increases in genome sizes and gene numbers by different mechanisms.</title>
        <authorList>
            <person name="Ali S.S."/>
            <person name="Shao J."/>
            <person name="Lary D.J."/>
            <person name="Kronmiller B."/>
            <person name="Shen D."/>
            <person name="Strem M.D."/>
            <person name="Amoako-Attah I."/>
            <person name="Akrofi A.Y."/>
            <person name="Begoude B.A."/>
            <person name="Ten Hoopen G.M."/>
            <person name="Coulibaly K."/>
            <person name="Kebe B.I."/>
            <person name="Melnick R.L."/>
            <person name="Guiltinan M.J."/>
            <person name="Tyler B.M."/>
            <person name="Meinhardt L.W."/>
            <person name="Bailey B.A."/>
        </authorList>
    </citation>
    <scope>NUCLEOTIDE SEQUENCE [LARGE SCALE GENOMIC DNA]</scope>
    <source>
        <strain evidence="3">sbr112.9</strain>
    </source>
</reference>
<organism evidence="2 3">
    <name type="scientific">Phytophthora palmivora</name>
    <dbReference type="NCBI Taxonomy" id="4796"/>
    <lineage>
        <taxon>Eukaryota</taxon>
        <taxon>Sar</taxon>
        <taxon>Stramenopiles</taxon>
        <taxon>Oomycota</taxon>
        <taxon>Peronosporomycetes</taxon>
        <taxon>Peronosporales</taxon>
        <taxon>Peronosporaceae</taxon>
        <taxon>Phytophthora</taxon>
    </lineage>
</organism>
<dbReference type="CDD" id="cd06222">
    <property type="entry name" value="RNase_H_like"/>
    <property type="match status" value="1"/>
</dbReference>
<dbReference type="PROSITE" id="PS50994">
    <property type="entry name" value="INTEGRASE"/>
    <property type="match status" value="1"/>
</dbReference>
<dbReference type="Gene3D" id="2.40.50.40">
    <property type="match status" value="1"/>
</dbReference>
<dbReference type="InterPro" id="IPR001584">
    <property type="entry name" value="Integrase_cat-core"/>
</dbReference>
<evidence type="ECO:0000259" key="1">
    <source>
        <dbReference type="PROSITE" id="PS50994"/>
    </source>
</evidence>
<dbReference type="AlphaFoldDB" id="A0A2P4YBL2"/>
<dbReference type="Gene3D" id="3.30.420.10">
    <property type="entry name" value="Ribonuclease H-like superfamily/Ribonuclease H"/>
    <property type="match status" value="2"/>
</dbReference>
<evidence type="ECO:0000313" key="2">
    <source>
        <dbReference type="EMBL" id="POM75203.1"/>
    </source>
</evidence>
<gene>
    <name evidence="2" type="ORF">PHPALM_7730</name>
</gene>
<keyword evidence="3" id="KW-1185">Reference proteome</keyword>
<dbReference type="SUPFAM" id="SSF54160">
    <property type="entry name" value="Chromo domain-like"/>
    <property type="match status" value="1"/>
</dbReference>
<evidence type="ECO:0000313" key="3">
    <source>
        <dbReference type="Proteomes" id="UP000237271"/>
    </source>
</evidence>
<name>A0A2P4YBL2_9STRA</name>
<dbReference type="CDD" id="cd00024">
    <property type="entry name" value="CD_CSD"/>
    <property type="match status" value="1"/>
</dbReference>
<dbReference type="SUPFAM" id="SSF53098">
    <property type="entry name" value="Ribonuclease H-like"/>
    <property type="match status" value="2"/>
</dbReference>
<feature type="non-terminal residue" evidence="2">
    <location>
        <position position="1"/>
    </location>
</feature>
<dbReference type="GO" id="GO:0003676">
    <property type="term" value="F:nucleic acid binding"/>
    <property type="evidence" value="ECO:0007669"/>
    <property type="project" value="InterPro"/>
</dbReference>
<keyword evidence="2" id="KW-0808">Transferase</keyword>
<protein>
    <submittedName>
        <fullName evidence="2">Reverse transcriptase</fullName>
    </submittedName>
</protein>
<dbReference type="InterPro" id="IPR050951">
    <property type="entry name" value="Retrovirus_Pol_polyprotein"/>
</dbReference>
<proteinExistence type="predicted"/>
<dbReference type="InterPro" id="IPR016197">
    <property type="entry name" value="Chromo-like_dom_sf"/>
</dbReference>
<dbReference type="GO" id="GO:0003964">
    <property type="term" value="F:RNA-directed DNA polymerase activity"/>
    <property type="evidence" value="ECO:0007669"/>
    <property type="project" value="UniProtKB-KW"/>
</dbReference>
<dbReference type="PANTHER" id="PTHR37984">
    <property type="entry name" value="PROTEIN CBG26694"/>
    <property type="match status" value="1"/>
</dbReference>
<dbReference type="InterPro" id="IPR044730">
    <property type="entry name" value="RNase_H-like_dom_plant"/>
</dbReference>
<keyword evidence="2" id="KW-0548">Nucleotidyltransferase</keyword>
<dbReference type="InterPro" id="IPR036397">
    <property type="entry name" value="RNaseH_sf"/>
</dbReference>
<dbReference type="OrthoDB" id="10375488at2759"/>
<keyword evidence="2" id="KW-0695">RNA-directed DNA polymerase</keyword>